<reference evidence="1 2" key="1">
    <citation type="journal article" date="2017" name="Front. Genet.">
        <title>Draft sequencing of the heterozygous diploid genome of Satsuma (Citrus unshiu Marc.) using a hybrid assembly approach.</title>
        <authorList>
            <person name="Shimizu T."/>
            <person name="Tanizawa Y."/>
            <person name="Mochizuki T."/>
            <person name="Nagasaki H."/>
            <person name="Yoshioka T."/>
            <person name="Toyoda A."/>
            <person name="Fujiyama A."/>
            <person name="Kaminuma E."/>
            <person name="Nakamura Y."/>
        </authorList>
    </citation>
    <scope>NUCLEOTIDE SEQUENCE [LARGE SCALE GENOMIC DNA]</scope>
    <source>
        <strain evidence="2">cv. Miyagawa wase</strain>
    </source>
</reference>
<name>A0A2H5QE43_CITUN</name>
<organism evidence="1 2">
    <name type="scientific">Citrus unshiu</name>
    <name type="common">Satsuma mandarin</name>
    <name type="synonym">Citrus nobilis var. unshiu</name>
    <dbReference type="NCBI Taxonomy" id="55188"/>
    <lineage>
        <taxon>Eukaryota</taxon>
        <taxon>Viridiplantae</taxon>
        <taxon>Streptophyta</taxon>
        <taxon>Embryophyta</taxon>
        <taxon>Tracheophyta</taxon>
        <taxon>Spermatophyta</taxon>
        <taxon>Magnoliopsida</taxon>
        <taxon>eudicotyledons</taxon>
        <taxon>Gunneridae</taxon>
        <taxon>Pentapetalae</taxon>
        <taxon>rosids</taxon>
        <taxon>malvids</taxon>
        <taxon>Sapindales</taxon>
        <taxon>Rutaceae</taxon>
        <taxon>Aurantioideae</taxon>
        <taxon>Citrus</taxon>
    </lineage>
</organism>
<dbReference type="EMBL" id="BDQV01000324">
    <property type="protein sequence ID" value="GAY62862.1"/>
    <property type="molecule type" value="Genomic_DNA"/>
</dbReference>
<gene>
    <name evidence="1" type="ORF">CUMW_221150</name>
</gene>
<keyword evidence="2" id="KW-1185">Reference proteome</keyword>
<evidence type="ECO:0000313" key="2">
    <source>
        <dbReference type="Proteomes" id="UP000236630"/>
    </source>
</evidence>
<proteinExistence type="predicted"/>
<dbReference type="AlphaFoldDB" id="A0A2H5QE43"/>
<comment type="caution">
    <text evidence="1">The sequence shown here is derived from an EMBL/GenBank/DDBJ whole genome shotgun (WGS) entry which is preliminary data.</text>
</comment>
<dbReference type="Proteomes" id="UP000236630">
    <property type="component" value="Unassembled WGS sequence"/>
</dbReference>
<evidence type="ECO:0000313" key="1">
    <source>
        <dbReference type="EMBL" id="GAY62862.1"/>
    </source>
</evidence>
<accession>A0A2H5QE43</accession>
<protein>
    <submittedName>
        <fullName evidence="1">Uncharacterized protein</fullName>
    </submittedName>
</protein>
<sequence length="65" mass="7501">MILSNRWHSDLEKSFYVSLATWKKLEGIVSLTTWKKQEGLGKMFKVILDYDVNQVKVTLLVSGNI</sequence>